<dbReference type="AlphaFoldDB" id="A0A6N3FRB2"/>
<reference evidence="2" key="1">
    <citation type="submission" date="2019-11" db="EMBL/GenBank/DDBJ databases">
        <authorList>
            <person name="Feng L."/>
        </authorList>
    </citation>
    <scope>NUCLEOTIDE SEQUENCE</scope>
    <source>
        <strain evidence="2">CTertiumLFYP3</strain>
    </source>
</reference>
<evidence type="ECO:0000313" key="2">
    <source>
        <dbReference type="EMBL" id="VYU54594.1"/>
    </source>
</evidence>
<name>A0A6N3FRB2_9CLOT</name>
<gene>
    <name evidence="2" type="ORF">CTLFYP3_02804</name>
</gene>
<organism evidence="2">
    <name type="scientific">Clostridium tertium</name>
    <dbReference type="NCBI Taxonomy" id="1559"/>
    <lineage>
        <taxon>Bacteria</taxon>
        <taxon>Bacillati</taxon>
        <taxon>Bacillota</taxon>
        <taxon>Clostridia</taxon>
        <taxon>Eubacteriales</taxon>
        <taxon>Clostridiaceae</taxon>
        <taxon>Clostridium</taxon>
    </lineage>
</organism>
<proteinExistence type="predicted"/>
<dbReference type="EMBL" id="CACRTO010000041">
    <property type="protein sequence ID" value="VYU54594.1"/>
    <property type="molecule type" value="Genomic_DNA"/>
</dbReference>
<feature type="coiled-coil region" evidence="1">
    <location>
        <begin position="12"/>
        <end position="50"/>
    </location>
</feature>
<evidence type="ECO:0000256" key="1">
    <source>
        <dbReference type="SAM" id="Coils"/>
    </source>
</evidence>
<accession>A0A6N3FRB2</accession>
<keyword evidence="1" id="KW-0175">Coiled coil</keyword>
<dbReference type="RefSeq" id="WP_323730577.1">
    <property type="nucleotide sequence ID" value="NZ_CACRTO010000041.1"/>
</dbReference>
<protein>
    <submittedName>
        <fullName evidence="2">Uncharacterized protein</fullName>
    </submittedName>
</protein>
<sequence length="219" mass="26377">MAIKKFENINIKKDIKKEKVKLTKEEKKLLKEKKKLKKKELKEIRKEDKKVLLTTKELLPFKDADDDDSIITQMGHIDIFQIDSKDIYSLNEIERKMHIYSFVSFLRGYVYDFKLISMKFPVNTLKQQKFLEKKLKECDNEIYANFLKEKLEQLIFLEENRQNKEFYIMIFIRDTDNKEEIKGLLLRNQNIAIQLKPLDVEKKLKILFKLNNPNTKLIN</sequence>